<reference evidence="1 2" key="1">
    <citation type="submission" date="2015-08" db="EMBL/GenBank/DDBJ databases">
        <title>The complete genome sequence of Bacillus beveridgei MLTeJB.</title>
        <authorList>
            <person name="Hanson T.E."/>
            <person name="Mesa C."/>
            <person name="Basesman S.M."/>
            <person name="Oremland R.S."/>
        </authorList>
    </citation>
    <scope>NUCLEOTIDE SEQUENCE [LARGE SCALE GENOMIC DNA]</scope>
    <source>
        <strain evidence="1 2">MLTeJB</strain>
    </source>
</reference>
<dbReference type="RefSeq" id="WP_069363649.1">
    <property type="nucleotide sequence ID" value="NZ_CP012502.1"/>
</dbReference>
<proteinExistence type="predicted"/>
<evidence type="ECO:0000313" key="1">
    <source>
        <dbReference type="EMBL" id="AOM81474.1"/>
    </source>
</evidence>
<dbReference type="STRING" id="632773.BBEV_0079"/>
<sequence>MVAKLTGNAALDEYQIQLKTLMSDPKWWVRFAAANALKQLEGGEGMLRKIADSGNDPFAKDMAGYTLTTNGG</sequence>
<protein>
    <recommendedName>
        <fullName evidence="3">HEAT repeat-containing protein</fullName>
    </recommendedName>
</protein>
<gene>
    <name evidence="1" type="ORF">BBEV_0079</name>
</gene>
<name>A0A1D7QR33_9BACI</name>
<dbReference type="EMBL" id="CP012502">
    <property type="protein sequence ID" value="AOM81474.1"/>
    <property type="molecule type" value="Genomic_DNA"/>
</dbReference>
<keyword evidence="2" id="KW-1185">Reference proteome</keyword>
<accession>A0A1D7QR33</accession>
<dbReference type="OrthoDB" id="2112914at2"/>
<dbReference type="KEGG" id="bbev:BBEV_0079"/>
<evidence type="ECO:0008006" key="3">
    <source>
        <dbReference type="Google" id="ProtNLM"/>
    </source>
</evidence>
<evidence type="ECO:0000313" key="2">
    <source>
        <dbReference type="Proteomes" id="UP000094463"/>
    </source>
</evidence>
<dbReference type="AlphaFoldDB" id="A0A1D7QR33"/>
<dbReference type="Proteomes" id="UP000094463">
    <property type="component" value="Chromosome"/>
</dbReference>
<organism evidence="1 2">
    <name type="scientific">Salisediminibacterium beveridgei</name>
    <dbReference type="NCBI Taxonomy" id="632773"/>
    <lineage>
        <taxon>Bacteria</taxon>
        <taxon>Bacillati</taxon>
        <taxon>Bacillota</taxon>
        <taxon>Bacilli</taxon>
        <taxon>Bacillales</taxon>
        <taxon>Bacillaceae</taxon>
        <taxon>Salisediminibacterium</taxon>
    </lineage>
</organism>